<accession>G9N0H3</accession>
<dbReference type="OrthoDB" id="4227485at2759"/>
<dbReference type="Proteomes" id="UP000007115">
    <property type="component" value="Unassembled WGS sequence"/>
</dbReference>
<dbReference type="HOGENOM" id="CLU_004286_7_2_1"/>
<dbReference type="InParanoid" id="G9N0H3"/>
<reference evidence="1 2" key="1">
    <citation type="journal article" date="2011" name="Genome Biol.">
        <title>Comparative genome sequence analysis underscores mycoparasitism as the ancestral life style of Trichoderma.</title>
        <authorList>
            <person name="Kubicek C.P."/>
            <person name="Herrera-Estrella A."/>
            <person name="Seidl-Seiboth V."/>
            <person name="Martinez D.A."/>
            <person name="Druzhinina I.S."/>
            <person name="Thon M."/>
            <person name="Zeilinger S."/>
            <person name="Casas-Flores S."/>
            <person name="Horwitz B.A."/>
            <person name="Mukherjee P.K."/>
            <person name="Mukherjee M."/>
            <person name="Kredics L."/>
            <person name="Alcaraz L.D."/>
            <person name="Aerts A."/>
            <person name="Antal Z."/>
            <person name="Atanasova L."/>
            <person name="Cervantes-Badillo M.G."/>
            <person name="Challacombe J."/>
            <person name="Chertkov O."/>
            <person name="McCluskey K."/>
            <person name="Coulpier F."/>
            <person name="Deshpande N."/>
            <person name="von Doehren H."/>
            <person name="Ebbole D.J."/>
            <person name="Esquivel-Naranjo E.U."/>
            <person name="Fekete E."/>
            <person name="Flipphi M."/>
            <person name="Glaser F."/>
            <person name="Gomez-Rodriguez E.Y."/>
            <person name="Gruber S."/>
            <person name="Han C."/>
            <person name="Henrissat B."/>
            <person name="Hermosa R."/>
            <person name="Hernandez-Onate M."/>
            <person name="Karaffa L."/>
            <person name="Kosti I."/>
            <person name="Le Crom S."/>
            <person name="Lindquist E."/>
            <person name="Lucas S."/>
            <person name="Luebeck M."/>
            <person name="Luebeck P.S."/>
            <person name="Margeot A."/>
            <person name="Metz B."/>
            <person name="Misra M."/>
            <person name="Nevalainen H."/>
            <person name="Omann M."/>
            <person name="Packer N."/>
            <person name="Perrone G."/>
            <person name="Uresti-Rivera E.E."/>
            <person name="Salamov A."/>
            <person name="Schmoll M."/>
            <person name="Seiboth B."/>
            <person name="Shapiro H."/>
            <person name="Sukno S."/>
            <person name="Tamayo-Ramos J.A."/>
            <person name="Tisch D."/>
            <person name="Wiest A."/>
            <person name="Wilkinson H.H."/>
            <person name="Zhang M."/>
            <person name="Coutinho P.M."/>
            <person name="Kenerley C.M."/>
            <person name="Monte E."/>
            <person name="Baker S.E."/>
            <person name="Grigoriev I.V."/>
        </authorList>
    </citation>
    <scope>NUCLEOTIDE SEQUENCE [LARGE SCALE GENOMIC DNA]</scope>
    <source>
        <strain evidence="2">Gv29-8 / FGSC 10586</strain>
    </source>
</reference>
<keyword evidence="2" id="KW-1185">Reference proteome</keyword>
<comment type="caution">
    <text evidence="1">The sequence shown here is derived from an EMBL/GenBank/DDBJ whole genome shotgun (WGS) entry which is preliminary data.</text>
</comment>
<sequence length="407" mass="47074">MSILDFTIVNRRLEEERRKQYRGTASVCLTSLQYQEKNPQAMKTIFLQERGCRKEDHRHHVRAIISQQDLEAAMLSSSISREMLMADTLPYPRLEFPPGFKIECIEGHDRLAAANEVLQGSKKRWIVDLYLDNLSNDLRMLLADGYDYKKIPDDGEIYTKIRQFQGLHGDINPFFENLWLARLAANANKWRVYNQLTKHKKFSAAFDKLLDIPGLFGGFRLSVIHQLLGMKCDEPNLAYLNHIYRWWSDIFEGDKAAMQQVTRDTVAALQGMAPGACSTDHETLLGKMKSGRIFENFHDQQREELWERVCSTSRFCLIPSLFTFFEDRKFLSDAAGAVRKVLHLSRKDTIAGCLEEIFSDHNQEKDKCIIQVSETTFAYIVGDSDTRLDLGIRQIWLAAFRNCREMP</sequence>
<feature type="non-terminal residue" evidence="1">
    <location>
        <position position="407"/>
    </location>
</feature>
<dbReference type="EMBL" id="ABDF02000082">
    <property type="protein sequence ID" value="EHK19855.1"/>
    <property type="molecule type" value="Genomic_DNA"/>
</dbReference>
<protein>
    <submittedName>
        <fullName evidence="1">Uncharacterized protein</fullName>
    </submittedName>
</protein>
<dbReference type="GeneID" id="25788338"/>
<proteinExistence type="predicted"/>
<dbReference type="RefSeq" id="XP_013954052.1">
    <property type="nucleotide sequence ID" value="XM_014098577.1"/>
</dbReference>
<dbReference type="VEuPathDB" id="FungiDB:TRIVIDRAFT_156075"/>
<dbReference type="STRING" id="413071.G9N0H3"/>
<dbReference type="Pfam" id="PF12520">
    <property type="entry name" value="DUF3723"/>
    <property type="match status" value="1"/>
</dbReference>
<dbReference type="AlphaFoldDB" id="G9N0H3"/>
<organism evidence="1 2">
    <name type="scientific">Hypocrea virens (strain Gv29-8 / FGSC 10586)</name>
    <name type="common">Gliocladium virens</name>
    <name type="synonym">Trichoderma virens</name>
    <dbReference type="NCBI Taxonomy" id="413071"/>
    <lineage>
        <taxon>Eukaryota</taxon>
        <taxon>Fungi</taxon>
        <taxon>Dikarya</taxon>
        <taxon>Ascomycota</taxon>
        <taxon>Pezizomycotina</taxon>
        <taxon>Sordariomycetes</taxon>
        <taxon>Hypocreomycetidae</taxon>
        <taxon>Hypocreales</taxon>
        <taxon>Hypocreaceae</taxon>
        <taxon>Trichoderma</taxon>
    </lineage>
</organism>
<evidence type="ECO:0000313" key="1">
    <source>
        <dbReference type="EMBL" id="EHK19855.1"/>
    </source>
</evidence>
<dbReference type="OMA" id="NCYEEMV"/>
<name>G9N0H3_HYPVG</name>
<evidence type="ECO:0000313" key="2">
    <source>
        <dbReference type="Proteomes" id="UP000007115"/>
    </source>
</evidence>
<dbReference type="eggNOG" id="ENOG502S0KD">
    <property type="taxonomic scope" value="Eukaryota"/>
</dbReference>
<dbReference type="InterPro" id="IPR022198">
    <property type="entry name" value="DUF3723"/>
</dbReference>
<gene>
    <name evidence="1" type="ORF">TRIVIDRAFT_156075</name>
</gene>